<dbReference type="GO" id="GO:0005737">
    <property type="term" value="C:cytoplasm"/>
    <property type="evidence" value="ECO:0007669"/>
    <property type="project" value="TreeGrafter"/>
</dbReference>
<sequence length="102" mass="11521">MSKEEALRRIKEAAETGATELNLDFQKLTELPLELFQLTNLTCLALVHNHLTSLPPEIVQLTNLRELWLYGNPLTSPPIEIAYKGIKAIREYFAAAKEGTKE</sequence>
<dbReference type="Gene3D" id="3.80.10.10">
    <property type="entry name" value="Ribonuclease Inhibitor"/>
    <property type="match status" value="1"/>
</dbReference>
<name>A0A521G2Y3_9BACT</name>
<keyword evidence="2" id="KW-0677">Repeat</keyword>
<dbReference type="InterPro" id="IPR025875">
    <property type="entry name" value="Leu-rich_rpt_4"/>
</dbReference>
<dbReference type="EMBL" id="NQJD01000007">
    <property type="protein sequence ID" value="TAA75375.1"/>
    <property type="molecule type" value="Genomic_DNA"/>
</dbReference>
<evidence type="ECO:0000313" key="3">
    <source>
        <dbReference type="EMBL" id="TAA75375.1"/>
    </source>
</evidence>
<dbReference type="InterPro" id="IPR050216">
    <property type="entry name" value="LRR_domain-containing"/>
</dbReference>
<protein>
    <submittedName>
        <fullName evidence="3">Leucine rich repeat-containing protein</fullName>
    </submittedName>
</protein>
<organism evidence="3 4">
    <name type="scientific">Candidatus Electronema aureum</name>
    <dbReference type="NCBI Taxonomy" id="2005002"/>
    <lineage>
        <taxon>Bacteria</taxon>
        <taxon>Pseudomonadati</taxon>
        <taxon>Thermodesulfobacteriota</taxon>
        <taxon>Desulfobulbia</taxon>
        <taxon>Desulfobulbales</taxon>
        <taxon>Desulfobulbaceae</taxon>
        <taxon>Candidatus Electronema</taxon>
    </lineage>
</organism>
<dbReference type="Pfam" id="PF12799">
    <property type="entry name" value="LRR_4"/>
    <property type="match status" value="1"/>
</dbReference>
<dbReference type="InterPro" id="IPR032675">
    <property type="entry name" value="LRR_dom_sf"/>
</dbReference>
<dbReference type="SUPFAM" id="SSF52075">
    <property type="entry name" value="Outer arm dynein light chain 1"/>
    <property type="match status" value="1"/>
</dbReference>
<accession>A0A521G2Y3</accession>
<dbReference type="InterPro" id="IPR001611">
    <property type="entry name" value="Leu-rich_rpt"/>
</dbReference>
<dbReference type="AlphaFoldDB" id="A0A521G2Y3"/>
<keyword evidence="1" id="KW-0433">Leucine-rich repeat</keyword>
<proteinExistence type="predicted"/>
<dbReference type="PANTHER" id="PTHR48051:SF1">
    <property type="entry name" value="RAS SUPPRESSOR PROTEIN 1"/>
    <property type="match status" value="1"/>
</dbReference>
<gene>
    <name evidence="3" type="ORF">CDV28_10722</name>
</gene>
<comment type="caution">
    <text evidence="3">The sequence shown here is derived from an EMBL/GenBank/DDBJ whole genome shotgun (WGS) entry which is preliminary data.</text>
</comment>
<evidence type="ECO:0000256" key="1">
    <source>
        <dbReference type="ARBA" id="ARBA00022614"/>
    </source>
</evidence>
<dbReference type="PANTHER" id="PTHR48051">
    <property type="match status" value="1"/>
</dbReference>
<evidence type="ECO:0000256" key="2">
    <source>
        <dbReference type="ARBA" id="ARBA00022737"/>
    </source>
</evidence>
<dbReference type="PROSITE" id="PS51450">
    <property type="entry name" value="LRR"/>
    <property type="match status" value="1"/>
</dbReference>
<reference evidence="3" key="1">
    <citation type="submission" date="2017-07" db="EMBL/GenBank/DDBJ databases">
        <title>The cable genome - Insights into the physiology and evolution of filamentous bacteria capable of sulfide oxidation via long distance electron transfer.</title>
        <authorList>
            <person name="Thorup C."/>
            <person name="Bjerg J.T."/>
            <person name="Schreiber L."/>
            <person name="Nielsen L.P."/>
            <person name="Kjeldsen K.U."/>
            <person name="Boesen T."/>
            <person name="Boggild A."/>
            <person name="Meysman F."/>
            <person name="Geelhoed J."/>
            <person name="Schramm A."/>
        </authorList>
    </citation>
    <scope>NUCLEOTIDE SEQUENCE [LARGE SCALE GENOMIC DNA]</scope>
    <source>
        <strain evidence="3">GS</strain>
    </source>
</reference>
<dbReference type="Proteomes" id="UP000316238">
    <property type="component" value="Unassembled WGS sequence"/>
</dbReference>
<keyword evidence="4" id="KW-1185">Reference proteome</keyword>
<evidence type="ECO:0000313" key="4">
    <source>
        <dbReference type="Proteomes" id="UP000316238"/>
    </source>
</evidence>